<reference evidence="1" key="1">
    <citation type="submission" date="2014-09" db="EMBL/GenBank/DDBJ databases">
        <authorList>
            <person name="Magalhaes I.L.F."/>
            <person name="Oliveira U."/>
            <person name="Santos F.R."/>
            <person name="Vidigal T.H.D.A."/>
            <person name="Brescovit A.D."/>
            <person name="Santos A.J."/>
        </authorList>
    </citation>
    <scope>NUCLEOTIDE SEQUENCE</scope>
    <source>
        <tissue evidence="1">Shoot tissue taken approximately 20 cm above the soil surface</tissue>
    </source>
</reference>
<accession>A0A0A9B2D2</accession>
<organism evidence="1">
    <name type="scientific">Arundo donax</name>
    <name type="common">Giant reed</name>
    <name type="synonym">Donax arundinaceus</name>
    <dbReference type="NCBI Taxonomy" id="35708"/>
    <lineage>
        <taxon>Eukaryota</taxon>
        <taxon>Viridiplantae</taxon>
        <taxon>Streptophyta</taxon>
        <taxon>Embryophyta</taxon>
        <taxon>Tracheophyta</taxon>
        <taxon>Spermatophyta</taxon>
        <taxon>Magnoliopsida</taxon>
        <taxon>Liliopsida</taxon>
        <taxon>Poales</taxon>
        <taxon>Poaceae</taxon>
        <taxon>PACMAD clade</taxon>
        <taxon>Arundinoideae</taxon>
        <taxon>Arundineae</taxon>
        <taxon>Arundo</taxon>
    </lineage>
</organism>
<proteinExistence type="predicted"/>
<dbReference type="EMBL" id="GBRH01244413">
    <property type="protein sequence ID" value="JAD53482.1"/>
    <property type="molecule type" value="Transcribed_RNA"/>
</dbReference>
<reference evidence="1" key="2">
    <citation type="journal article" date="2015" name="Data Brief">
        <title>Shoot transcriptome of the giant reed, Arundo donax.</title>
        <authorList>
            <person name="Barrero R.A."/>
            <person name="Guerrero F.D."/>
            <person name="Moolhuijzen P."/>
            <person name="Goolsby J.A."/>
            <person name="Tidwell J."/>
            <person name="Bellgard S.E."/>
            <person name="Bellgard M.I."/>
        </authorList>
    </citation>
    <scope>NUCLEOTIDE SEQUENCE</scope>
    <source>
        <tissue evidence="1">Shoot tissue taken approximately 20 cm above the soil surface</tissue>
    </source>
</reference>
<protein>
    <submittedName>
        <fullName evidence="1">Uncharacterized protein</fullName>
    </submittedName>
</protein>
<evidence type="ECO:0000313" key="1">
    <source>
        <dbReference type="EMBL" id="JAD53482.1"/>
    </source>
</evidence>
<sequence length="43" mass="4617">MFPWGPVLTPIRPILVMAATKAWLNATLLWAHASTVGLDLGSV</sequence>
<dbReference type="AlphaFoldDB" id="A0A0A9B2D2"/>
<name>A0A0A9B2D2_ARUDO</name>